<proteinExistence type="predicted"/>
<comment type="caution">
    <text evidence="2">The sequence shown here is derived from an EMBL/GenBank/DDBJ whole genome shotgun (WGS) entry which is preliminary data.</text>
</comment>
<name>A0ABV6XAK9_9ACTN</name>
<protein>
    <submittedName>
        <fullName evidence="2">Uncharacterized protein</fullName>
    </submittedName>
</protein>
<gene>
    <name evidence="2" type="ORF">ACEZDB_32230</name>
</gene>
<evidence type="ECO:0000313" key="3">
    <source>
        <dbReference type="Proteomes" id="UP001592530"/>
    </source>
</evidence>
<evidence type="ECO:0000256" key="1">
    <source>
        <dbReference type="SAM" id="MobiDB-lite"/>
    </source>
</evidence>
<evidence type="ECO:0000313" key="2">
    <source>
        <dbReference type="EMBL" id="MFC1435318.1"/>
    </source>
</evidence>
<dbReference type="RefSeq" id="WP_380558257.1">
    <property type="nucleotide sequence ID" value="NZ_JBHEZY010000018.1"/>
</dbReference>
<organism evidence="2 3">
    <name type="scientific">Streptacidiphilus alkalitolerans</name>
    <dbReference type="NCBI Taxonomy" id="3342712"/>
    <lineage>
        <taxon>Bacteria</taxon>
        <taxon>Bacillati</taxon>
        <taxon>Actinomycetota</taxon>
        <taxon>Actinomycetes</taxon>
        <taxon>Kitasatosporales</taxon>
        <taxon>Streptomycetaceae</taxon>
        <taxon>Streptacidiphilus</taxon>
    </lineage>
</organism>
<reference evidence="2 3" key="1">
    <citation type="submission" date="2024-09" db="EMBL/GenBank/DDBJ databases">
        <authorList>
            <person name="Lee S.D."/>
        </authorList>
    </citation>
    <scope>NUCLEOTIDE SEQUENCE [LARGE SCALE GENOMIC DNA]</scope>
    <source>
        <strain evidence="2 3">N1-3</strain>
    </source>
</reference>
<dbReference type="EMBL" id="JBHEZY010000018">
    <property type="protein sequence ID" value="MFC1435318.1"/>
    <property type="molecule type" value="Genomic_DNA"/>
</dbReference>
<feature type="region of interest" description="Disordered" evidence="1">
    <location>
        <begin position="1"/>
        <end position="40"/>
    </location>
</feature>
<dbReference type="Proteomes" id="UP001592530">
    <property type="component" value="Unassembled WGS sequence"/>
</dbReference>
<accession>A0ABV6XAK9</accession>
<sequence>MHAAAGRATVDPMDHSSPRIVVFPMESGPQGPGRPVQIGSHDVGIAESWDDLDRLLERHGISPEAPVVWRGGGADTWV</sequence>